<evidence type="ECO:0000313" key="5">
    <source>
        <dbReference type="Proteomes" id="UP000254287"/>
    </source>
</evidence>
<evidence type="ECO:0000256" key="1">
    <source>
        <dbReference type="SAM" id="Phobius"/>
    </source>
</evidence>
<keyword evidence="1" id="KW-0472">Membrane</keyword>
<feature type="transmembrane region" description="Helical" evidence="1">
    <location>
        <begin position="6"/>
        <end position="26"/>
    </location>
</feature>
<dbReference type="EMBL" id="UFXP01000001">
    <property type="protein sequence ID" value="STC74105.1"/>
    <property type="molecule type" value="Genomic_DNA"/>
</dbReference>
<keyword evidence="1" id="KW-0812">Transmembrane</keyword>
<dbReference type="Proteomes" id="UP000254287">
    <property type="component" value="Unassembled WGS sequence"/>
</dbReference>
<gene>
    <name evidence="2" type="ORF">NCTC10288_02281</name>
    <name evidence="3" type="ORF">NCTC10289_00269</name>
</gene>
<sequence>MDKPPLIVWVFIALVLLTGLLGGYAVGVSV</sequence>
<name>A0A2X4RPS6_9CORY</name>
<keyword evidence="1" id="KW-1133">Transmembrane helix</keyword>
<dbReference type="Proteomes" id="UP000249264">
    <property type="component" value="Chromosome 1"/>
</dbReference>
<organism evidence="2 4">
    <name type="scientific">Corynebacterium minutissimum</name>
    <dbReference type="NCBI Taxonomy" id="38301"/>
    <lineage>
        <taxon>Bacteria</taxon>
        <taxon>Bacillati</taxon>
        <taxon>Actinomycetota</taxon>
        <taxon>Actinomycetes</taxon>
        <taxon>Mycobacteriales</taxon>
        <taxon>Corynebacteriaceae</taxon>
        <taxon>Corynebacterium</taxon>
    </lineage>
</organism>
<evidence type="ECO:0000313" key="3">
    <source>
        <dbReference type="EMBL" id="STC74105.1"/>
    </source>
</evidence>
<protein>
    <submittedName>
        <fullName evidence="2">Uncharacterized protein</fullName>
    </submittedName>
</protein>
<evidence type="ECO:0000313" key="2">
    <source>
        <dbReference type="EMBL" id="SQI00958.1"/>
    </source>
</evidence>
<dbReference type="AlphaFoldDB" id="A0A2X4RPS6"/>
<evidence type="ECO:0000313" key="4">
    <source>
        <dbReference type="Proteomes" id="UP000249264"/>
    </source>
</evidence>
<proteinExistence type="predicted"/>
<reference evidence="4 5" key="1">
    <citation type="submission" date="2018-06" db="EMBL/GenBank/DDBJ databases">
        <authorList>
            <consortium name="Pathogen Informatics"/>
            <person name="Doyle S."/>
        </authorList>
    </citation>
    <scope>NUCLEOTIDE SEQUENCE [LARGE SCALE GENOMIC DNA]</scope>
    <source>
        <strain evidence="2 4">NCTC10288</strain>
        <strain evidence="3 5">NCTC10289</strain>
    </source>
</reference>
<accession>A0A2X4RPS6</accession>
<dbReference type="KEGG" id="cmin:NCTC10288_02281"/>
<dbReference type="EMBL" id="LS483460">
    <property type="protein sequence ID" value="SQI00958.1"/>
    <property type="molecule type" value="Genomic_DNA"/>
</dbReference>